<dbReference type="FunFam" id="1.25.40.10:FF:000518">
    <property type="entry name" value="Pentatricopeptide repeat-containing protein"/>
    <property type="match status" value="1"/>
</dbReference>
<name>A0A5P1E747_ASPOF</name>
<evidence type="ECO:0000313" key="6">
    <source>
        <dbReference type="Proteomes" id="UP000243459"/>
    </source>
</evidence>
<dbReference type="PANTHER" id="PTHR47926:SF427">
    <property type="entry name" value="TETRATRICOPEPTIDE-LIKE HELICAL DOMAIN SUPERFAMILY"/>
    <property type="match status" value="1"/>
</dbReference>
<sequence>MVACDQSPSCTPSSCTRNPSTKRSNSTPKPSLLLPAPPPLPLLHNSLIRALSASHLPILSLLTYNSLIRSDLAPDDRTYPLTLKACADSKSLHKGRELHSSVTKLGLDSDTFVGNTLLSFYGACGELDDARKVFDEMRHRDVVSWNSIVSVNLSNGRWLDCMGWFRRMVRSRVEVNEVSVVSVLPAAGATGSEGFGMGVHGYATKLGLASQIRVSNAIVDMYGKCGEMDGAVRVFCGMKERNDVSWNSVLGNLVHVGMFEDALRVFRDMLVNVEAKPNTVTISSLLPALVELGLFRLGREVHGYCVRIVIDSDVYVANSLIDMYAKGGCMNKATDVFDRMKIKNVVSWNAMIANLAQNGAHLEAIEHVIHMQNNGDCPNSVTFTNVLPACARISSLNKGKEIHALSIRDGSYLDLFVSNALIDMYAKCGRLHTARRVFEVSDRDQVSYNTLIVGYSQSSCCSEALHLFLEMQLVGLRHDVVSFMGALSACGNLSAFKQGKEIHCLSIRKFLDTHIFVSNSLLDFYIKSGRIDIARKIFDRIPKRDVASWNAMILGYGVQGELEMAIGLFDMMESEGIEHDHVSFIAVLSACSHGGLVERGKKYFQKMLVRNLKPMQMHYASMVDTLGRAGLLREAEELIKGMPYEADSNVWGALLGACRVHGDIEMGRRAAERLFVLKPEHCGYYVLMANMYAEVGRWEEADKIRGLMRSKSAKKNPGCSWIETGDGVQVEGNEDERMQSCNYLML</sequence>
<dbReference type="PROSITE" id="PS51375">
    <property type="entry name" value="PPR"/>
    <property type="match status" value="6"/>
</dbReference>
<feature type="repeat" description="PPR" evidence="3">
    <location>
        <begin position="313"/>
        <end position="347"/>
    </location>
</feature>
<accession>A0A5P1E747</accession>
<keyword evidence="6" id="KW-1185">Reference proteome</keyword>
<dbReference type="NCBIfam" id="TIGR00756">
    <property type="entry name" value="PPR"/>
    <property type="match status" value="6"/>
</dbReference>
<feature type="repeat" description="PPR" evidence="3">
    <location>
        <begin position="545"/>
        <end position="579"/>
    </location>
</feature>
<evidence type="ECO:0000256" key="4">
    <source>
        <dbReference type="SAM" id="MobiDB-lite"/>
    </source>
</evidence>
<dbReference type="SUPFAM" id="SSF48452">
    <property type="entry name" value="TPR-like"/>
    <property type="match status" value="1"/>
</dbReference>
<evidence type="ECO:0000313" key="5">
    <source>
        <dbReference type="EMBL" id="ONK57297.1"/>
    </source>
</evidence>
<dbReference type="OrthoDB" id="1880841at2759"/>
<dbReference type="InterPro" id="IPR011990">
    <property type="entry name" value="TPR-like_helical_dom_sf"/>
</dbReference>
<feature type="compositionally biased region" description="Polar residues" evidence="4">
    <location>
        <begin position="1"/>
        <end position="27"/>
    </location>
</feature>
<feature type="repeat" description="PPR" evidence="3">
    <location>
        <begin position="444"/>
        <end position="478"/>
    </location>
</feature>
<dbReference type="FunFam" id="1.25.40.10:FF:000090">
    <property type="entry name" value="Pentatricopeptide repeat-containing protein, chloroplastic"/>
    <property type="match status" value="1"/>
</dbReference>
<evidence type="ECO:0000256" key="1">
    <source>
        <dbReference type="ARBA" id="ARBA00022737"/>
    </source>
</evidence>
<dbReference type="FunFam" id="1.25.40.10:FF:000344">
    <property type="entry name" value="Pentatricopeptide repeat-containing protein"/>
    <property type="match status" value="1"/>
</dbReference>
<dbReference type="Pfam" id="PF20431">
    <property type="entry name" value="E_motif"/>
    <property type="match status" value="1"/>
</dbReference>
<comment type="similarity">
    <text evidence="2">Belongs to the PPR family. PCMP-E subfamily.</text>
</comment>
<dbReference type="InterPro" id="IPR046960">
    <property type="entry name" value="PPR_At4g14850-like_plant"/>
</dbReference>
<dbReference type="Proteomes" id="UP000243459">
    <property type="component" value="Chromosome 10"/>
</dbReference>
<dbReference type="Pfam" id="PF01535">
    <property type="entry name" value="PPR"/>
    <property type="match status" value="7"/>
</dbReference>
<dbReference type="Gene3D" id="1.25.40.10">
    <property type="entry name" value="Tetratricopeptide repeat domain"/>
    <property type="match status" value="6"/>
</dbReference>
<reference evidence="6" key="1">
    <citation type="journal article" date="2017" name="Nat. Commun.">
        <title>The asparagus genome sheds light on the origin and evolution of a young Y chromosome.</title>
        <authorList>
            <person name="Harkess A."/>
            <person name="Zhou J."/>
            <person name="Xu C."/>
            <person name="Bowers J.E."/>
            <person name="Van der Hulst R."/>
            <person name="Ayyampalayam S."/>
            <person name="Mercati F."/>
            <person name="Riccardi P."/>
            <person name="McKain M.R."/>
            <person name="Kakrana A."/>
            <person name="Tang H."/>
            <person name="Ray J."/>
            <person name="Groenendijk J."/>
            <person name="Arikit S."/>
            <person name="Mathioni S.M."/>
            <person name="Nakano M."/>
            <person name="Shan H."/>
            <person name="Telgmann-Rauber A."/>
            <person name="Kanno A."/>
            <person name="Yue Z."/>
            <person name="Chen H."/>
            <person name="Li W."/>
            <person name="Chen Y."/>
            <person name="Xu X."/>
            <person name="Zhang Y."/>
            <person name="Luo S."/>
            <person name="Chen H."/>
            <person name="Gao J."/>
            <person name="Mao Z."/>
            <person name="Pires J.C."/>
            <person name="Luo M."/>
            <person name="Kudrna D."/>
            <person name="Wing R.A."/>
            <person name="Meyers B.C."/>
            <person name="Yi K."/>
            <person name="Kong H."/>
            <person name="Lavrijsen P."/>
            <person name="Sunseri F."/>
            <person name="Falavigna A."/>
            <person name="Ye Y."/>
            <person name="Leebens-Mack J.H."/>
            <person name="Chen G."/>
        </authorList>
    </citation>
    <scope>NUCLEOTIDE SEQUENCE [LARGE SCALE GENOMIC DNA]</scope>
    <source>
        <strain evidence="6">cv. DH0086</strain>
    </source>
</reference>
<organism evidence="5 6">
    <name type="scientific">Asparagus officinalis</name>
    <name type="common">Garden asparagus</name>
    <dbReference type="NCBI Taxonomy" id="4686"/>
    <lineage>
        <taxon>Eukaryota</taxon>
        <taxon>Viridiplantae</taxon>
        <taxon>Streptophyta</taxon>
        <taxon>Embryophyta</taxon>
        <taxon>Tracheophyta</taxon>
        <taxon>Spermatophyta</taxon>
        <taxon>Magnoliopsida</taxon>
        <taxon>Liliopsida</taxon>
        <taxon>Asparagales</taxon>
        <taxon>Asparagaceae</taxon>
        <taxon>Asparagoideae</taxon>
        <taxon>Asparagus</taxon>
    </lineage>
</organism>
<dbReference type="GO" id="GO:0003723">
    <property type="term" value="F:RNA binding"/>
    <property type="evidence" value="ECO:0007669"/>
    <property type="project" value="InterPro"/>
</dbReference>
<gene>
    <name evidence="5" type="ORF">A4U43_C10F18620</name>
</gene>
<evidence type="ECO:0008006" key="7">
    <source>
        <dbReference type="Google" id="ProtNLM"/>
    </source>
</evidence>
<dbReference type="OMA" id="PTQMHYA"/>
<dbReference type="PANTHER" id="PTHR47926">
    <property type="entry name" value="PENTATRICOPEPTIDE REPEAT-CONTAINING PROTEIN"/>
    <property type="match status" value="1"/>
</dbReference>
<evidence type="ECO:0000256" key="2">
    <source>
        <dbReference type="ARBA" id="ARBA00061659"/>
    </source>
</evidence>
<proteinExistence type="inferred from homology"/>
<dbReference type="InterPro" id="IPR002885">
    <property type="entry name" value="PPR_rpt"/>
</dbReference>
<keyword evidence="1" id="KW-0677">Repeat</keyword>
<evidence type="ECO:0000256" key="3">
    <source>
        <dbReference type="PROSITE-ProRule" id="PRU00708"/>
    </source>
</evidence>
<dbReference type="FunFam" id="1.25.40.10:FF:000196">
    <property type="entry name" value="Pentatricopeptide repeat-containing protein At4g14850"/>
    <property type="match status" value="1"/>
</dbReference>
<dbReference type="Pfam" id="PF13041">
    <property type="entry name" value="PPR_2"/>
    <property type="match status" value="2"/>
</dbReference>
<dbReference type="Gramene" id="ONK57297">
    <property type="protein sequence ID" value="ONK57297"/>
    <property type="gene ID" value="A4U43_C10F18620"/>
</dbReference>
<dbReference type="EMBL" id="CM007390">
    <property type="protein sequence ID" value="ONK57297.1"/>
    <property type="molecule type" value="Genomic_DNA"/>
</dbReference>
<feature type="region of interest" description="Disordered" evidence="4">
    <location>
        <begin position="1"/>
        <end position="34"/>
    </location>
</feature>
<protein>
    <recommendedName>
        <fullName evidence="7">Pentacotripeptide-repeat region of PRORP domain-containing protein</fullName>
    </recommendedName>
</protein>
<dbReference type="GO" id="GO:0009451">
    <property type="term" value="P:RNA modification"/>
    <property type="evidence" value="ECO:0007669"/>
    <property type="project" value="InterPro"/>
</dbReference>
<dbReference type="InterPro" id="IPR046848">
    <property type="entry name" value="E_motif"/>
</dbReference>
<feature type="repeat" description="PPR" evidence="3">
    <location>
        <begin position="110"/>
        <end position="144"/>
    </location>
</feature>
<feature type="repeat" description="PPR" evidence="3">
    <location>
        <begin position="242"/>
        <end position="272"/>
    </location>
</feature>
<feature type="repeat" description="PPR" evidence="3">
    <location>
        <begin position="580"/>
        <end position="614"/>
    </location>
</feature>
<dbReference type="AlphaFoldDB" id="A0A5P1E747"/>